<accession>A0A0F9UFZ8</accession>
<name>A0A0F9UFZ8_9ZZZZ</name>
<feature type="transmembrane region" description="Helical" evidence="1">
    <location>
        <begin position="47"/>
        <end position="67"/>
    </location>
</feature>
<reference evidence="2" key="1">
    <citation type="journal article" date="2015" name="Nature">
        <title>Complex archaea that bridge the gap between prokaryotes and eukaryotes.</title>
        <authorList>
            <person name="Spang A."/>
            <person name="Saw J.H."/>
            <person name="Jorgensen S.L."/>
            <person name="Zaremba-Niedzwiedzka K."/>
            <person name="Martijn J."/>
            <person name="Lind A.E."/>
            <person name="van Eijk R."/>
            <person name="Schleper C."/>
            <person name="Guy L."/>
            <person name="Ettema T.J."/>
        </authorList>
    </citation>
    <scope>NUCLEOTIDE SEQUENCE</scope>
</reference>
<keyword evidence="1" id="KW-1133">Transmembrane helix</keyword>
<keyword evidence="1" id="KW-0472">Membrane</keyword>
<protein>
    <submittedName>
        <fullName evidence="2">Uncharacterized protein</fullName>
    </submittedName>
</protein>
<evidence type="ECO:0000256" key="1">
    <source>
        <dbReference type="SAM" id="Phobius"/>
    </source>
</evidence>
<proteinExistence type="predicted"/>
<keyword evidence="1" id="KW-0812">Transmembrane</keyword>
<dbReference type="EMBL" id="LAZR01000703">
    <property type="protein sequence ID" value="KKN60161.1"/>
    <property type="molecule type" value="Genomic_DNA"/>
</dbReference>
<evidence type="ECO:0000313" key="2">
    <source>
        <dbReference type="EMBL" id="KKN60161.1"/>
    </source>
</evidence>
<sequence>MARRKRKGNELARDIVGFGAVGIGLTIGSKVVSSIGRPASAGVGSGIVRGASFMPGIASLIAAKHIIKKINKLQPKKGRR</sequence>
<dbReference type="AlphaFoldDB" id="A0A0F9UFZ8"/>
<organism evidence="2">
    <name type="scientific">marine sediment metagenome</name>
    <dbReference type="NCBI Taxonomy" id="412755"/>
    <lineage>
        <taxon>unclassified sequences</taxon>
        <taxon>metagenomes</taxon>
        <taxon>ecological metagenomes</taxon>
    </lineage>
</organism>
<gene>
    <name evidence="2" type="ORF">LCGC14_0534520</name>
</gene>
<comment type="caution">
    <text evidence="2">The sequence shown here is derived from an EMBL/GenBank/DDBJ whole genome shotgun (WGS) entry which is preliminary data.</text>
</comment>
<feature type="transmembrane region" description="Helical" evidence="1">
    <location>
        <begin position="12"/>
        <end position="35"/>
    </location>
</feature>